<dbReference type="SUPFAM" id="SSF54403">
    <property type="entry name" value="Cystatin/monellin"/>
    <property type="match status" value="13"/>
</dbReference>
<feature type="domain" description="Cystatin" evidence="6">
    <location>
        <begin position="303"/>
        <end position="356"/>
    </location>
</feature>
<feature type="domain" description="Cystatin" evidence="6">
    <location>
        <begin position="31"/>
        <end position="84"/>
    </location>
</feature>
<dbReference type="EMBL" id="JAUUTY010000007">
    <property type="protein sequence ID" value="KAK1610280.1"/>
    <property type="molecule type" value="Genomic_DNA"/>
</dbReference>
<feature type="domain" description="Cystatin" evidence="6">
    <location>
        <begin position="711"/>
        <end position="764"/>
    </location>
</feature>
<feature type="signal peptide" evidence="5">
    <location>
        <begin position="1"/>
        <end position="16"/>
    </location>
</feature>
<evidence type="ECO:0000256" key="1">
    <source>
        <dbReference type="ARBA" id="ARBA00007233"/>
    </source>
</evidence>
<evidence type="ECO:0000256" key="3">
    <source>
        <dbReference type="ARBA" id="ARBA00022704"/>
    </source>
</evidence>
<dbReference type="GO" id="GO:0006952">
    <property type="term" value="P:defense response"/>
    <property type="evidence" value="ECO:0007669"/>
    <property type="project" value="UniProtKB-KW"/>
</dbReference>
<evidence type="ECO:0000256" key="2">
    <source>
        <dbReference type="ARBA" id="ARBA00022690"/>
    </source>
</evidence>
<keyword evidence="3" id="KW-0789">Thiol protease inhibitor</keyword>
<dbReference type="Proteomes" id="UP001231189">
    <property type="component" value="Unassembled WGS sequence"/>
</dbReference>
<feature type="domain" description="Cystatin" evidence="6">
    <location>
        <begin position="99"/>
        <end position="152"/>
    </location>
</feature>
<feature type="domain" description="Cystatin" evidence="6">
    <location>
        <begin position="439"/>
        <end position="492"/>
    </location>
</feature>
<sequence>MRAALLLVAITTLIYAAAVPATANPDDWSKIKNITDPYIQGLGKWLVTEHTKMGGNDGLKFQKVLSGEYQIRNGVSYRLVIDAMRPVPATANPDDWSKIKNITDPYIQGLGKWLVTEHTKMGGNDGLKFQKVLSGEYQIRNGVSYRLVIDAMRPVPATANPDDWSKIKNITDPYIQGLGKWLVTEHTKMGGNDGLKFQKVLSGEYQIRNGVSYRLVIDAMRPVPATANPDDWSKIKNITDPYIQGLGKWLVTEHTKMGGNDGLKFQKVLSGEYQIRNGVSYRLVIDAMRPVPATANPDDWSKIKNITDPYIQGLGKWLVTEHTKMGGNDGLKFQKVLSGEYQIRNGVSYRLVIDAMRPVPATANPDDWSKIKNITDPYIQGLGKWLVTEHTKMGGNDGLKFQKVLSGEYQIRNGVSYRLVIDAMRPVPATANPDDWSKIKNITDPYIQGLGKWLVTEHTKMGGNDGLKFQKVLSGEYQIRNGVSYRLVIDAMRPVPATANPDDWSKIKNITDPYIQGLGKWLVTEHTKMGGNDGLKFQKVLSGEYQIRNGVSYRLVIDAMRPVPATANPDDWSKIKNITDPYIQGLGKWLVTEHTKMGGNDGLKFQKVLSGEYQIRNGVSYRLVIDAMRPVPATANPDDWSKIKNITDPYIQGLGKWLVTEHTKMGGNDGLKFQKVLSGEYQIRNGVSYRLVIDAMRPVPATANPDDWSKIKNITDPYIQGLGKWLVTEHTKMGGNDGLKFQKVLSGEYQIRNGVSYRLVIDAMRPVPATANPDDWSKIKNITDPYIQGLGKWLVTEHTKMGGNDGLKFQKWYEAFWQNPKCYLSFDGFDVQRAALLLVAITTLIYAAAVPATANPDDWSKIKNITDPYIQGLGKWLVTEHTKMGGNDGLKFQKVLSGEYQIRNGVSYRLVIDAMRPGGSHGTYKGWLLQEVPSNQNTWKLVNFSPLD</sequence>
<evidence type="ECO:0000313" key="7">
    <source>
        <dbReference type="EMBL" id="KAK1610280.1"/>
    </source>
</evidence>
<feature type="domain" description="Cystatin" evidence="6">
    <location>
        <begin position="507"/>
        <end position="560"/>
    </location>
</feature>
<feature type="chain" id="PRO_5042265653" description="Cystatin domain-containing protein" evidence="5">
    <location>
        <begin position="17"/>
        <end position="948"/>
    </location>
</feature>
<protein>
    <recommendedName>
        <fullName evidence="6">Cystatin domain-containing protein</fullName>
    </recommendedName>
</protein>
<organism evidence="7 8">
    <name type="scientific">Lolium multiflorum</name>
    <name type="common">Italian ryegrass</name>
    <name type="synonym">Lolium perenne subsp. multiflorum</name>
    <dbReference type="NCBI Taxonomy" id="4521"/>
    <lineage>
        <taxon>Eukaryota</taxon>
        <taxon>Viridiplantae</taxon>
        <taxon>Streptophyta</taxon>
        <taxon>Embryophyta</taxon>
        <taxon>Tracheophyta</taxon>
        <taxon>Spermatophyta</taxon>
        <taxon>Magnoliopsida</taxon>
        <taxon>Liliopsida</taxon>
        <taxon>Poales</taxon>
        <taxon>Poaceae</taxon>
        <taxon>BOP clade</taxon>
        <taxon>Pooideae</taxon>
        <taxon>Poodae</taxon>
        <taxon>Poeae</taxon>
        <taxon>Poeae Chloroplast Group 2 (Poeae type)</taxon>
        <taxon>Loliodinae</taxon>
        <taxon>Loliinae</taxon>
        <taxon>Lolium</taxon>
    </lineage>
</organism>
<feature type="domain" description="Cystatin" evidence="6">
    <location>
        <begin position="167"/>
        <end position="220"/>
    </location>
</feature>
<keyword evidence="8" id="KW-1185">Reference proteome</keyword>
<feature type="domain" description="Cystatin" evidence="6">
    <location>
        <begin position="235"/>
        <end position="288"/>
    </location>
</feature>
<keyword evidence="5" id="KW-0732">Signal</keyword>
<evidence type="ECO:0000256" key="5">
    <source>
        <dbReference type="SAM" id="SignalP"/>
    </source>
</evidence>
<feature type="domain" description="Cystatin" evidence="6">
    <location>
        <begin position="643"/>
        <end position="696"/>
    </location>
</feature>
<accession>A0AAD8VMK1</accession>
<reference evidence="7" key="1">
    <citation type="submission" date="2023-07" db="EMBL/GenBank/DDBJ databases">
        <title>A chromosome-level genome assembly of Lolium multiflorum.</title>
        <authorList>
            <person name="Chen Y."/>
            <person name="Copetti D."/>
            <person name="Kolliker R."/>
            <person name="Studer B."/>
        </authorList>
    </citation>
    <scope>NUCLEOTIDE SEQUENCE</scope>
    <source>
        <strain evidence="7">02402/16</strain>
        <tissue evidence="7">Leaf</tissue>
    </source>
</reference>
<keyword evidence="2" id="KW-0646">Protease inhibitor</keyword>
<evidence type="ECO:0000256" key="4">
    <source>
        <dbReference type="ARBA" id="ARBA00022821"/>
    </source>
</evidence>
<dbReference type="InterPro" id="IPR000010">
    <property type="entry name" value="Cystatin_dom"/>
</dbReference>
<feature type="domain" description="Cystatin" evidence="6">
    <location>
        <begin position="371"/>
        <end position="424"/>
    </location>
</feature>
<dbReference type="Pfam" id="PF16845">
    <property type="entry name" value="SQAPI"/>
    <property type="match status" value="12"/>
</dbReference>
<evidence type="ECO:0000313" key="8">
    <source>
        <dbReference type="Proteomes" id="UP001231189"/>
    </source>
</evidence>
<dbReference type="AlphaFoldDB" id="A0AAD8VMK1"/>
<dbReference type="InterPro" id="IPR046350">
    <property type="entry name" value="Cystatin_sf"/>
</dbReference>
<evidence type="ECO:0000259" key="6">
    <source>
        <dbReference type="Pfam" id="PF16845"/>
    </source>
</evidence>
<proteinExistence type="inferred from homology"/>
<comment type="caution">
    <text evidence="7">The sequence shown here is derived from an EMBL/GenBank/DDBJ whole genome shotgun (WGS) entry which is preliminary data.</text>
</comment>
<dbReference type="InterPro" id="IPR027214">
    <property type="entry name" value="Cystatin"/>
</dbReference>
<feature type="domain" description="Cystatin" evidence="6">
    <location>
        <begin position="862"/>
        <end position="929"/>
    </location>
</feature>
<comment type="similarity">
    <text evidence="1">Belongs to the cystatin family. Phytocystatin subfamily.</text>
</comment>
<dbReference type="PANTHER" id="PTHR47116">
    <property type="entry name" value="PHLOEM FILAMENT PROTEIN"/>
    <property type="match status" value="1"/>
</dbReference>
<gene>
    <name evidence="7" type="ORF">QYE76_033953</name>
</gene>
<keyword evidence="4" id="KW-0611">Plant defense</keyword>
<feature type="domain" description="Cystatin" evidence="6">
    <location>
        <begin position="575"/>
        <end position="628"/>
    </location>
</feature>
<dbReference type="GO" id="GO:0004869">
    <property type="term" value="F:cysteine-type endopeptidase inhibitor activity"/>
    <property type="evidence" value="ECO:0007669"/>
    <property type="project" value="UniProtKB-KW"/>
</dbReference>
<name>A0AAD8VMK1_LOLMU</name>
<dbReference type="Gene3D" id="3.10.450.10">
    <property type="match status" value="12"/>
</dbReference>